<organism evidence="1 2">
    <name type="scientific">Gossypium darwinii</name>
    <name type="common">Darwin's cotton</name>
    <name type="synonym">Gossypium barbadense var. darwinii</name>
    <dbReference type="NCBI Taxonomy" id="34276"/>
    <lineage>
        <taxon>Eukaryota</taxon>
        <taxon>Viridiplantae</taxon>
        <taxon>Streptophyta</taxon>
        <taxon>Embryophyta</taxon>
        <taxon>Tracheophyta</taxon>
        <taxon>Spermatophyta</taxon>
        <taxon>Magnoliopsida</taxon>
        <taxon>eudicotyledons</taxon>
        <taxon>Gunneridae</taxon>
        <taxon>Pentapetalae</taxon>
        <taxon>rosids</taxon>
        <taxon>malvids</taxon>
        <taxon>Malvales</taxon>
        <taxon>Malvaceae</taxon>
        <taxon>Malvoideae</taxon>
        <taxon>Gossypium</taxon>
    </lineage>
</organism>
<evidence type="ECO:0000313" key="2">
    <source>
        <dbReference type="Proteomes" id="UP000323506"/>
    </source>
</evidence>
<evidence type="ECO:0000313" key="1">
    <source>
        <dbReference type="EMBL" id="TYG85349.1"/>
    </source>
</evidence>
<dbReference type="Proteomes" id="UP000323506">
    <property type="component" value="Chromosome A13"/>
</dbReference>
<keyword evidence="2" id="KW-1185">Reference proteome</keyword>
<dbReference type="EMBL" id="CM017700">
    <property type="protein sequence ID" value="TYG85349.1"/>
    <property type="molecule type" value="Genomic_DNA"/>
</dbReference>
<dbReference type="AlphaFoldDB" id="A0A5D2DW76"/>
<gene>
    <name evidence="1" type="ORF">ES288_A13G046200v1</name>
</gene>
<name>A0A5D2DW76_GOSDA</name>
<sequence length="79" mass="8686">MECYLDCGTPASIVFLMGVHILPFVEKAVGRKAHINLYLLRKVILLILLHMVIQASAAKGFLSSCILPKSICSLVTCRL</sequence>
<proteinExistence type="predicted"/>
<protein>
    <submittedName>
        <fullName evidence="1">Uncharacterized protein</fullName>
    </submittedName>
</protein>
<accession>A0A5D2DW76</accession>
<reference evidence="1 2" key="1">
    <citation type="submission" date="2019-06" db="EMBL/GenBank/DDBJ databases">
        <title>WGS assembly of Gossypium darwinii.</title>
        <authorList>
            <person name="Chen Z.J."/>
            <person name="Sreedasyam A."/>
            <person name="Ando A."/>
            <person name="Song Q."/>
            <person name="De L."/>
            <person name="Hulse-Kemp A."/>
            <person name="Ding M."/>
            <person name="Ye W."/>
            <person name="Kirkbride R."/>
            <person name="Jenkins J."/>
            <person name="Plott C."/>
            <person name="Lovell J."/>
            <person name="Lin Y.-M."/>
            <person name="Vaughn R."/>
            <person name="Liu B."/>
            <person name="Li W."/>
            <person name="Simpson S."/>
            <person name="Scheffler B."/>
            <person name="Saski C."/>
            <person name="Grover C."/>
            <person name="Hu G."/>
            <person name="Conover J."/>
            <person name="Carlson J."/>
            <person name="Shu S."/>
            <person name="Boston L."/>
            <person name="Williams M."/>
            <person name="Peterson D."/>
            <person name="Mcgee K."/>
            <person name="Jones D."/>
            <person name="Wendel J."/>
            <person name="Stelly D."/>
            <person name="Grimwood J."/>
            <person name="Schmutz J."/>
        </authorList>
    </citation>
    <scope>NUCLEOTIDE SEQUENCE [LARGE SCALE GENOMIC DNA]</scope>
    <source>
        <strain evidence="1">1808015.09</strain>
    </source>
</reference>